<evidence type="ECO:0000313" key="3">
    <source>
        <dbReference type="Proteomes" id="UP000271031"/>
    </source>
</evidence>
<proteinExistence type="predicted"/>
<dbReference type="RefSeq" id="WP_122918243.1">
    <property type="nucleotide sequence ID" value="NZ_RHHQ01000008.1"/>
</dbReference>
<evidence type="ECO:0000259" key="1">
    <source>
        <dbReference type="SMART" id="SM00873"/>
    </source>
</evidence>
<keyword evidence="3" id="KW-1185">Reference proteome</keyword>
<dbReference type="EMBL" id="RHHQ01000008">
    <property type="protein sequence ID" value="RNB89990.1"/>
    <property type="molecule type" value="Genomic_DNA"/>
</dbReference>
<dbReference type="SUPFAM" id="SSF56037">
    <property type="entry name" value="PheT/TilS domain"/>
    <property type="match status" value="1"/>
</dbReference>
<evidence type="ECO:0000313" key="2">
    <source>
        <dbReference type="EMBL" id="RNB89990.1"/>
    </source>
</evidence>
<dbReference type="Proteomes" id="UP000271031">
    <property type="component" value="Unassembled WGS sequence"/>
</dbReference>
<gene>
    <name evidence="2" type="ORF">EDM56_12625</name>
</gene>
<dbReference type="Pfam" id="PF03483">
    <property type="entry name" value="B3_4"/>
    <property type="match status" value="1"/>
</dbReference>
<dbReference type="GO" id="GO:0004826">
    <property type="term" value="F:phenylalanine-tRNA ligase activity"/>
    <property type="evidence" value="ECO:0007669"/>
    <property type="project" value="InterPro"/>
</dbReference>
<organism evidence="2 3">
    <name type="scientific">Brevibacillus fluminis</name>
    <dbReference type="NCBI Taxonomy" id="511487"/>
    <lineage>
        <taxon>Bacteria</taxon>
        <taxon>Bacillati</taxon>
        <taxon>Bacillota</taxon>
        <taxon>Bacilli</taxon>
        <taxon>Bacillales</taxon>
        <taxon>Paenibacillaceae</taxon>
        <taxon>Brevibacillus</taxon>
    </lineage>
</organism>
<dbReference type="PANTHER" id="PTHR39209">
    <property type="match status" value="1"/>
</dbReference>
<dbReference type="PANTHER" id="PTHR39209:SF2">
    <property type="entry name" value="CYTOPLASMIC PROTEIN"/>
    <property type="match status" value="1"/>
</dbReference>
<reference evidence="2 3" key="1">
    <citation type="submission" date="2018-10" db="EMBL/GenBank/DDBJ databases">
        <title>Phylogenomics of Brevibacillus.</title>
        <authorList>
            <person name="Dunlap C."/>
        </authorList>
    </citation>
    <scope>NUCLEOTIDE SEQUENCE [LARGE SCALE GENOMIC DNA]</scope>
    <source>
        <strain evidence="2 3">JCM 15716</strain>
    </source>
</reference>
<comment type="caution">
    <text evidence="2">The sequence shown here is derived from an EMBL/GenBank/DDBJ whole genome shotgun (WGS) entry which is preliminary data.</text>
</comment>
<dbReference type="OrthoDB" id="9789812at2"/>
<dbReference type="InterPro" id="IPR020825">
    <property type="entry name" value="Phe-tRNA_synthase-like_B3/B4"/>
</dbReference>
<accession>A0A3M8DPD2</accession>
<feature type="domain" description="B3/B4 tRNA-binding" evidence="1">
    <location>
        <begin position="62"/>
        <end position="212"/>
    </location>
</feature>
<dbReference type="Gene3D" id="3.50.40.10">
    <property type="entry name" value="Phenylalanyl-trna Synthetase, Chain B, domain 3"/>
    <property type="match status" value="1"/>
</dbReference>
<protein>
    <recommendedName>
        <fullName evidence="1">B3/B4 tRNA-binding domain-containing protein</fullName>
    </recommendedName>
</protein>
<dbReference type="InterPro" id="IPR005146">
    <property type="entry name" value="B3/B4_tRNA-bd"/>
</dbReference>
<dbReference type="GO" id="GO:0003723">
    <property type="term" value="F:RNA binding"/>
    <property type="evidence" value="ECO:0007669"/>
    <property type="project" value="InterPro"/>
</dbReference>
<dbReference type="AlphaFoldDB" id="A0A3M8DPD2"/>
<name>A0A3M8DPD2_9BACL</name>
<sequence length="223" mass="24616">MNITINAAVSQKLPGFSLGVIEYEGSSVSDSPKMLQGRINFFVEMLRLDRSIETITDIPGVHGWRAAFKKLGIAPSRYRPSSESLLRRLLQGNPFFWVNSAVDVNNFLSVHHALPFGIYDKSALQGDIVCRIGQDTDRYPGLNGREMEMASKLLLADEQGAFGSPIVDSVRSKVTEASTNLIQFLFFHEEIPVEEAEQALGSAARMFTEVNGGTVSNQRILHA</sequence>
<dbReference type="SMART" id="SM00873">
    <property type="entry name" value="B3_4"/>
    <property type="match status" value="1"/>
</dbReference>